<evidence type="ECO:0000259" key="2">
    <source>
        <dbReference type="Pfam" id="PF25827"/>
    </source>
</evidence>
<feature type="domain" description="AP-4 complex accessory subunit Tepsin VHS/ENTH-like" evidence="2">
    <location>
        <begin position="307"/>
        <end position="412"/>
    </location>
</feature>
<feature type="compositionally biased region" description="Pro residues" evidence="1">
    <location>
        <begin position="490"/>
        <end position="499"/>
    </location>
</feature>
<dbReference type="InterPro" id="IPR039273">
    <property type="entry name" value="TEPSIN"/>
</dbReference>
<protein>
    <submittedName>
        <fullName evidence="3">AP-4 complex accessory subunit tepsin</fullName>
    </submittedName>
</protein>
<evidence type="ECO:0000256" key="1">
    <source>
        <dbReference type="SAM" id="MobiDB-lite"/>
    </source>
</evidence>
<feature type="compositionally biased region" description="Basic and acidic residues" evidence="1">
    <location>
        <begin position="243"/>
        <end position="257"/>
    </location>
</feature>
<feature type="compositionally biased region" description="Polar residues" evidence="1">
    <location>
        <begin position="593"/>
        <end position="602"/>
    </location>
</feature>
<feature type="region of interest" description="Disordered" evidence="1">
    <location>
        <begin position="140"/>
        <end position="201"/>
    </location>
</feature>
<keyword evidence="4" id="KW-1185">Reference proteome</keyword>
<sequence length="791" mass="84545">MFSGPSLSARLANIQHIPVLMAATVASDKPIDPYLVKDIIKMSFESGQARAFLQQYLLNQLVTSRNVYVKIKVLKLLEELLEKGHVEFKQNLRKQPEPLNEASRLRAIYTKDGGIVTECARIRDLSNKLLEMLYSDAPELQPKRYPPPEFRSPQSENSSSSRIEGFGNSSFGGSRTAPSSSTTDKLKALFGSSGNKPTSSPLVYDESYATMDPVPHNMHAPAAGGGRYGGGLVSGAGYAPRRYLDHGMPEGEPHRSGEAGGGWGYSPDQPSSSVPQPPPVFEETAAQPEQHYPSLAIAESEDRNTEQERRLVDDITAPGGVKAAPPRDTLSTFISRCKALDSLAVVEFLRQKLQDQDQTQVVLRTLFVVEAMLKSDIPEVFSQMDLILQELHSLTTSTNTTIRAKAKKIMQQLAVEEETRNMASTERNISSSSQSGSGGVSVTVVSGAILDLGEGGEEGGGGERESTDQSLPPDMAGLFAGMSVSNQSPNVPPNVPLTGPPTAMVPSRQRHTSPQQKRPQHSTAADQTESASPFGDLLGLSSSSPSQLTSTITEQDPRQTEEEREGEPSLMVLEDERDVNFDPLAAGTDLVGSKSNAVTGSVSLGKPRTAPPPSSGSNEVMSELSGLDLTVRSQTDTRFQNGIGTSILQSHALDSSSFVSSSSVSTTTLGSTPLVPGVAPSQIVGGVYGRVQMPGQVPYMGPGSVPYGMQPGQAMPPQAGGMQLYTNPQGAPIMYLNQPRLGGDARPVQRPLVMAATDSHDSQSSFDFLGKSSKGAAFDFVKEEIDIAKKK</sequence>
<feature type="compositionally biased region" description="Polar residues" evidence="1">
    <location>
        <begin position="192"/>
        <end position="201"/>
    </location>
</feature>
<organism evidence="3 4">
    <name type="scientific">Geodia barretti</name>
    <name type="common">Barrett's horny sponge</name>
    <dbReference type="NCBI Taxonomy" id="519541"/>
    <lineage>
        <taxon>Eukaryota</taxon>
        <taxon>Metazoa</taxon>
        <taxon>Porifera</taxon>
        <taxon>Demospongiae</taxon>
        <taxon>Heteroscleromorpha</taxon>
        <taxon>Tetractinellida</taxon>
        <taxon>Astrophorina</taxon>
        <taxon>Geodiidae</taxon>
        <taxon>Geodia</taxon>
    </lineage>
</organism>
<dbReference type="EMBL" id="CASHTH010001567">
    <property type="protein sequence ID" value="CAI8016844.1"/>
    <property type="molecule type" value="Genomic_DNA"/>
</dbReference>
<feature type="region of interest" description="Disordered" evidence="1">
    <location>
        <begin position="418"/>
        <end position="621"/>
    </location>
</feature>
<proteinExistence type="predicted"/>
<dbReference type="Pfam" id="PF25827">
    <property type="entry name" value="TVHS-like"/>
    <property type="match status" value="1"/>
</dbReference>
<gene>
    <name evidence="3" type="ORF">GBAR_LOCUS10307</name>
</gene>
<dbReference type="PANTHER" id="PTHR21514:SF0">
    <property type="entry name" value="AP-4 COMPLEX ACCESSORY SUBUNIT TEPSIN"/>
    <property type="match status" value="1"/>
</dbReference>
<dbReference type="Gene3D" id="1.25.40.90">
    <property type="match status" value="1"/>
</dbReference>
<evidence type="ECO:0000313" key="3">
    <source>
        <dbReference type="EMBL" id="CAI8016844.1"/>
    </source>
</evidence>
<dbReference type="InterPro" id="IPR008942">
    <property type="entry name" value="ENTH_VHS"/>
</dbReference>
<feature type="compositionally biased region" description="Low complexity" evidence="1">
    <location>
        <begin position="152"/>
        <end position="161"/>
    </location>
</feature>
<name>A0AA35RSC2_GEOBA</name>
<dbReference type="Proteomes" id="UP001174909">
    <property type="component" value="Unassembled WGS sequence"/>
</dbReference>
<dbReference type="PANTHER" id="PTHR21514">
    <property type="entry name" value="AP-4 COMPLEX ACCESSORY SUBUNIT TEPSIN"/>
    <property type="match status" value="1"/>
</dbReference>
<feature type="compositionally biased region" description="Low complexity" evidence="1">
    <location>
        <begin position="430"/>
        <end position="447"/>
    </location>
</feature>
<dbReference type="SUPFAM" id="SSF48464">
    <property type="entry name" value="ENTH/VHS domain"/>
    <property type="match status" value="1"/>
</dbReference>
<reference evidence="3" key="1">
    <citation type="submission" date="2023-03" db="EMBL/GenBank/DDBJ databases">
        <authorList>
            <person name="Steffen K."/>
            <person name="Cardenas P."/>
        </authorList>
    </citation>
    <scope>NUCLEOTIDE SEQUENCE</scope>
</reference>
<accession>A0AA35RSC2</accession>
<feature type="compositionally biased region" description="Polar residues" evidence="1">
    <location>
        <begin position="167"/>
        <end position="183"/>
    </location>
</feature>
<evidence type="ECO:0000313" key="4">
    <source>
        <dbReference type="Proteomes" id="UP001174909"/>
    </source>
</evidence>
<dbReference type="InterPro" id="IPR058028">
    <property type="entry name" value="Tepsin_VHS/ENTH-like"/>
</dbReference>
<feature type="compositionally biased region" description="Low complexity" evidence="1">
    <location>
        <begin position="532"/>
        <end position="551"/>
    </location>
</feature>
<comment type="caution">
    <text evidence="3">The sequence shown here is derived from an EMBL/GenBank/DDBJ whole genome shotgun (WGS) entry which is preliminary data.</text>
</comment>
<feature type="region of interest" description="Disordered" evidence="1">
    <location>
        <begin position="243"/>
        <end position="290"/>
    </location>
</feature>
<dbReference type="GO" id="GO:0032588">
    <property type="term" value="C:trans-Golgi network membrane"/>
    <property type="evidence" value="ECO:0007669"/>
    <property type="project" value="TreeGrafter"/>
</dbReference>
<dbReference type="AlphaFoldDB" id="A0AA35RSC2"/>
<feature type="compositionally biased region" description="Polar residues" evidence="1">
    <location>
        <begin position="512"/>
        <end position="531"/>
    </location>
</feature>